<dbReference type="GO" id="GO:0046872">
    <property type="term" value="F:metal ion binding"/>
    <property type="evidence" value="ECO:0007669"/>
    <property type="project" value="UniProtKB-KW"/>
</dbReference>
<comment type="caution">
    <text evidence="13">The sequence shown here is derived from an EMBL/GenBank/DDBJ whole genome shotgun (WGS) entry which is preliminary data.</text>
</comment>
<organism evidence="13 14">
    <name type="scientific">Physocladia obscura</name>
    <dbReference type="NCBI Taxonomy" id="109957"/>
    <lineage>
        <taxon>Eukaryota</taxon>
        <taxon>Fungi</taxon>
        <taxon>Fungi incertae sedis</taxon>
        <taxon>Chytridiomycota</taxon>
        <taxon>Chytridiomycota incertae sedis</taxon>
        <taxon>Chytridiomycetes</taxon>
        <taxon>Chytridiales</taxon>
        <taxon>Chytriomycetaceae</taxon>
        <taxon>Physocladia</taxon>
    </lineage>
</organism>
<name>A0AAD5SZA9_9FUNG</name>
<keyword evidence="7" id="KW-0546">Nucleotide metabolism</keyword>
<dbReference type="PANTHER" id="PTHR34699:SF2">
    <property type="entry name" value="NON-CANONICAL PURINE NTP PHOSPHATASE_PRRC1 DOMAIN-CONTAINING PROTEIN"/>
    <property type="match status" value="1"/>
</dbReference>
<keyword evidence="8" id="KW-0464">Manganese</keyword>
<comment type="catalytic activity">
    <reaction evidence="11">
        <text>XTP + H2O = XDP + phosphate + H(+)</text>
        <dbReference type="Rhea" id="RHEA:28406"/>
        <dbReference type="ChEBI" id="CHEBI:15377"/>
        <dbReference type="ChEBI" id="CHEBI:15378"/>
        <dbReference type="ChEBI" id="CHEBI:43474"/>
        <dbReference type="ChEBI" id="CHEBI:59884"/>
        <dbReference type="ChEBI" id="CHEBI:61314"/>
        <dbReference type="EC" id="3.6.1.73"/>
    </reaction>
</comment>
<dbReference type="PANTHER" id="PTHR34699">
    <property type="match status" value="1"/>
</dbReference>
<sequence length="97" mass="10243">MIVAVGTTNKAKVSAVTEAVNNLFPGQEITVHGVSVLSGVRNQPMSDEETIEGATNRANRAFAVVENADFGVGVEGGIHKIGDRYFDGGWIVVVDKN</sequence>
<dbReference type="InterPro" id="IPR026533">
    <property type="entry name" value="NTPase/PRRC1"/>
</dbReference>
<dbReference type="GO" id="GO:0103023">
    <property type="term" value="F:ITPase activity"/>
    <property type="evidence" value="ECO:0007669"/>
    <property type="project" value="UniProtKB-EC"/>
</dbReference>
<evidence type="ECO:0000256" key="8">
    <source>
        <dbReference type="ARBA" id="ARBA00023211"/>
    </source>
</evidence>
<keyword evidence="3" id="KW-0479">Metal-binding</keyword>
<evidence type="ECO:0000256" key="11">
    <source>
        <dbReference type="ARBA" id="ARBA00048781"/>
    </source>
</evidence>
<comment type="catalytic activity">
    <reaction evidence="10">
        <text>ITP + H2O = IDP + phosphate + H(+)</text>
        <dbReference type="Rhea" id="RHEA:28330"/>
        <dbReference type="ChEBI" id="CHEBI:15377"/>
        <dbReference type="ChEBI" id="CHEBI:15378"/>
        <dbReference type="ChEBI" id="CHEBI:43474"/>
        <dbReference type="ChEBI" id="CHEBI:58280"/>
        <dbReference type="ChEBI" id="CHEBI:61402"/>
        <dbReference type="EC" id="3.6.1.73"/>
    </reaction>
</comment>
<dbReference type="Pfam" id="PF01931">
    <property type="entry name" value="NTPase_I-T"/>
    <property type="match status" value="1"/>
</dbReference>
<feature type="domain" description="Non-canonical purine NTP phosphatase/PRRC1" evidence="12">
    <location>
        <begin position="6"/>
        <end position="96"/>
    </location>
</feature>
<feature type="non-terminal residue" evidence="13">
    <location>
        <position position="97"/>
    </location>
</feature>
<dbReference type="GO" id="GO:0000166">
    <property type="term" value="F:nucleotide binding"/>
    <property type="evidence" value="ECO:0007669"/>
    <property type="project" value="UniProtKB-KW"/>
</dbReference>
<keyword evidence="5" id="KW-0378">Hydrolase</keyword>
<dbReference type="GO" id="GO:0009117">
    <property type="term" value="P:nucleotide metabolic process"/>
    <property type="evidence" value="ECO:0007669"/>
    <property type="project" value="UniProtKB-KW"/>
</dbReference>
<dbReference type="SUPFAM" id="SSF52972">
    <property type="entry name" value="ITPase-like"/>
    <property type="match status" value="1"/>
</dbReference>
<protein>
    <recommendedName>
        <fullName evidence="9">inosine/xanthosine triphosphatase</fullName>
        <ecNumber evidence="9">3.6.1.73</ecNumber>
    </recommendedName>
</protein>
<evidence type="ECO:0000256" key="1">
    <source>
        <dbReference type="ARBA" id="ARBA00001936"/>
    </source>
</evidence>
<dbReference type="InterPro" id="IPR050299">
    <property type="entry name" value="YjjX_NTPase"/>
</dbReference>
<dbReference type="AlphaFoldDB" id="A0AAD5SZA9"/>
<dbReference type="Gene3D" id="3.90.950.10">
    <property type="match status" value="1"/>
</dbReference>
<dbReference type="InterPro" id="IPR029001">
    <property type="entry name" value="ITPase-like_fam"/>
</dbReference>
<reference evidence="13" key="1">
    <citation type="submission" date="2020-05" db="EMBL/GenBank/DDBJ databases">
        <title>Phylogenomic resolution of chytrid fungi.</title>
        <authorList>
            <person name="Stajich J.E."/>
            <person name="Amses K."/>
            <person name="Simmons R."/>
            <person name="Seto K."/>
            <person name="Myers J."/>
            <person name="Bonds A."/>
            <person name="Quandt C.A."/>
            <person name="Barry K."/>
            <person name="Liu P."/>
            <person name="Grigoriev I."/>
            <person name="Longcore J.E."/>
            <person name="James T.Y."/>
        </authorList>
    </citation>
    <scope>NUCLEOTIDE SEQUENCE</scope>
    <source>
        <strain evidence="13">JEL0513</strain>
    </source>
</reference>
<evidence type="ECO:0000256" key="9">
    <source>
        <dbReference type="ARBA" id="ARBA00038901"/>
    </source>
</evidence>
<proteinExistence type="predicted"/>
<keyword evidence="14" id="KW-1185">Reference proteome</keyword>
<evidence type="ECO:0000256" key="5">
    <source>
        <dbReference type="ARBA" id="ARBA00022801"/>
    </source>
</evidence>
<evidence type="ECO:0000256" key="7">
    <source>
        <dbReference type="ARBA" id="ARBA00023080"/>
    </source>
</evidence>
<keyword evidence="4" id="KW-0547">Nucleotide-binding</keyword>
<evidence type="ECO:0000256" key="3">
    <source>
        <dbReference type="ARBA" id="ARBA00022723"/>
    </source>
</evidence>
<evidence type="ECO:0000256" key="4">
    <source>
        <dbReference type="ARBA" id="ARBA00022741"/>
    </source>
</evidence>
<evidence type="ECO:0000313" key="13">
    <source>
        <dbReference type="EMBL" id="KAJ3120490.1"/>
    </source>
</evidence>
<dbReference type="EC" id="3.6.1.73" evidence="9"/>
<evidence type="ECO:0000256" key="2">
    <source>
        <dbReference type="ARBA" id="ARBA00001946"/>
    </source>
</evidence>
<dbReference type="GO" id="GO:0006772">
    <property type="term" value="P:thiamine metabolic process"/>
    <property type="evidence" value="ECO:0007669"/>
    <property type="project" value="TreeGrafter"/>
</dbReference>
<gene>
    <name evidence="13" type="ORF">HK100_012780</name>
</gene>
<keyword evidence="6" id="KW-0460">Magnesium</keyword>
<evidence type="ECO:0000256" key="10">
    <source>
        <dbReference type="ARBA" id="ARBA00048174"/>
    </source>
</evidence>
<evidence type="ECO:0000256" key="6">
    <source>
        <dbReference type="ARBA" id="ARBA00022842"/>
    </source>
</evidence>
<comment type="cofactor">
    <cofactor evidence="1">
        <name>Mn(2+)</name>
        <dbReference type="ChEBI" id="CHEBI:29035"/>
    </cofactor>
</comment>
<dbReference type="Proteomes" id="UP001211907">
    <property type="component" value="Unassembled WGS sequence"/>
</dbReference>
<dbReference type="EMBL" id="JADGJH010000961">
    <property type="protein sequence ID" value="KAJ3120490.1"/>
    <property type="molecule type" value="Genomic_DNA"/>
</dbReference>
<evidence type="ECO:0000313" key="14">
    <source>
        <dbReference type="Proteomes" id="UP001211907"/>
    </source>
</evidence>
<evidence type="ECO:0000259" key="12">
    <source>
        <dbReference type="Pfam" id="PF01931"/>
    </source>
</evidence>
<accession>A0AAD5SZA9</accession>
<comment type="cofactor">
    <cofactor evidence="2">
        <name>Mg(2+)</name>
        <dbReference type="ChEBI" id="CHEBI:18420"/>
    </cofactor>
</comment>